<evidence type="ECO:0000313" key="2">
    <source>
        <dbReference type="Proteomes" id="UP000502377"/>
    </source>
</evidence>
<name>A0A6G5QJE0_CAMRE</name>
<organism evidence="1 2">
    <name type="scientific">Campylobacter rectus</name>
    <name type="common">Wolinella recta</name>
    <dbReference type="NCBI Taxonomy" id="203"/>
    <lineage>
        <taxon>Bacteria</taxon>
        <taxon>Pseudomonadati</taxon>
        <taxon>Campylobacterota</taxon>
        <taxon>Epsilonproteobacteria</taxon>
        <taxon>Campylobacterales</taxon>
        <taxon>Campylobacteraceae</taxon>
        <taxon>Campylobacter</taxon>
    </lineage>
</organism>
<gene>
    <name evidence="1" type="ORF">CRECT_0059</name>
</gene>
<proteinExistence type="predicted"/>
<evidence type="ECO:0000313" key="1">
    <source>
        <dbReference type="EMBL" id="QCD45771.1"/>
    </source>
</evidence>
<dbReference type="KEGG" id="crx:CRECT_0059"/>
<dbReference type="Proteomes" id="UP000502377">
    <property type="component" value="Chromosome"/>
</dbReference>
<dbReference type="AlphaFoldDB" id="A0A6G5QJE0"/>
<protein>
    <submittedName>
        <fullName evidence="1">Uncharacterized protein</fullName>
    </submittedName>
</protein>
<dbReference type="EMBL" id="CP012543">
    <property type="protein sequence ID" value="QCD45771.1"/>
    <property type="molecule type" value="Genomic_DNA"/>
</dbReference>
<reference evidence="1 2" key="1">
    <citation type="submission" date="2016-07" db="EMBL/GenBank/DDBJ databases">
        <title>Comparative genomics of the Campylobacter concisus group.</title>
        <authorList>
            <person name="Miller W.G."/>
            <person name="Yee E."/>
            <person name="Chapman M.H."/>
            <person name="Huynh S."/>
            <person name="Bono J.L."/>
            <person name="On S.L.W."/>
            <person name="StLeger J."/>
            <person name="Foster G."/>
            <person name="Parker C.T."/>
        </authorList>
    </citation>
    <scope>NUCLEOTIDE SEQUENCE [LARGE SCALE GENOMIC DNA]</scope>
    <source>
        <strain evidence="1 2">ATCC 33238</strain>
    </source>
</reference>
<accession>A0A6G5QJE0</accession>
<sequence>MIQNKLKFDTTKAQAKSKFSNAVERKNQKSNQTETKFVSLNFANFTLGKTELSSTKISLRR</sequence>